<evidence type="ECO:0000256" key="7">
    <source>
        <dbReference type="SAM" id="Phobius"/>
    </source>
</evidence>
<name>A0A6I6MHI9_9CAUL</name>
<evidence type="ECO:0000256" key="6">
    <source>
        <dbReference type="ARBA" id="ARBA00023136"/>
    </source>
</evidence>
<feature type="transmembrane region" description="Helical" evidence="7">
    <location>
        <begin position="164"/>
        <end position="186"/>
    </location>
</feature>
<dbReference type="KEGG" id="tsv:DSM104635_00693"/>
<dbReference type="InterPro" id="IPR010290">
    <property type="entry name" value="TM_effector"/>
</dbReference>
<keyword evidence="2" id="KW-0813">Transport</keyword>
<keyword evidence="6 7" id="KW-0472">Membrane</keyword>
<dbReference type="GO" id="GO:0005886">
    <property type="term" value="C:plasma membrane"/>
    <property type="evidence" value="ECO:0007669"/>
    <property type="project" value="UniProtKB-SubCell"/>
</dbReference>
<feature type="transmembrane region" description="Helical" evidence="7">
    <location>
        <begin position="389"/>
        <end position="411"/>
    </location>
</feature>
<feature type="transmembrane region" description="Helical" evidence="7">
    <location>
        <begin position="98"/>
        <end position="118"/>
    </location>
</feature>
<dbReference type="InterPro" id="IPR020846">
    <property type="entry name" value="MFS_dom"/>
</dbReference>
<feature type="transmembrane region" description="Helical" evidence="7">
    <location>
        <begin position="327"/>
        <end position="347"/>
    </location>
</feature>
<comment type="subcellular location">
    <subcellularLocation>
        <location evidence="1">Cell membrane</location>
        <topology evidence="1">Multi-pass membrane protein</topology>
    </subcellularLocation>
</comment>
<keyword evidence="3" id="KW-1003">Cell membrane</keyword>
<evidence type="ECO:0000313" key="10">
    <source>
        <dbReference type="Proteomes" id="UP000431269"/>
    </source>
</evidence>
<dbReference type="InterPro" id="IPR036259">
    <property type="entry name" value="MFS_trans_sf"/>
</dbReference>
<dbReference type="CDD" id="cd06173">
    <property type="entry name" value="MFS_MefA_like"/>
    <property type="match status" value="1"/>
</dbReference>
<feature type="transmembrane region" description="Helical" evidence="7">
    <location>
        <begin position="124"/>
        <end position="143"/>
    </location>
</feature>
<keyword evidence="10" id="KW-1185">Reference proteome</keyword>
<reference evidence="10" key="1">
    <citation type="submission" date="2019-12" db="EMBL/GenBank/DDBJ databases">
        <title>Complete genome of Terracaulis silvestris 0127_4.</title>
        <authorList>
            <person name="Vieira S."/>
            <person name="Riedel T."/>
            <person name="Sproer C."/>
            <person name="Pascual J."/>
            <person name="Boedeker C."/>
            <person name="Overmann J."/>
        </authorList>
    </citation>
    <scope>NUCLEOTIDE SEQUENCE [LARGE SCALE GENOMIC DNA]</scope>
    <source>
        <strain evidence="10">0127_4</strain>
    </source>
</reference>
<dbReference type="PANTHER" id="PTHR23513">
    <property type="entry name" value="INTEGRAL MEMBRANE EFFLUX PROTEIN-RELATED"/>
    <property type="match status" value="1"/>
</dbReference>
<gene>
    <name evidence="9" type="ORF">DSM104635_00693</name>
</gene>
<feature type="transmembrane region" description="Helical" evidence="7">
    <location>
        <begin position="240"/>
        <end position="265"/>
    </location>
</feature>
<accession>A0A6I6MHI9</accession>
<dbReference type="AlphaFoldDB" id="A0A6I6MHI9"/>
<keyword evidence="5 7" id="KW-1133">Transmembrane helix</keyword>
<feature type="transmembrane region" description="Helical" evidence="7">
    <location>
        <begin position="65"/>
        <end position="86"/>
    </location>
</feature>
<keyword evidence="4 7" id="KW-0812">Transmembrane</keyword>
<feature type="transmembrane region" description="Helical" evidence="7">
    <location>
        <begin position="192"/>
        <end position="211"/>
    </location>
</feature>
<dbReference type="GO" id="GO:0022857">
    <property type="term" value="F:transmembrane transporter activity"/>
    <property type="evidence" value="ECO:0007669"/>
    <property type="project" value="InterPro"/>
</dbReference>
<proteinExistence type="predicted"/>
<feature type="transmembrane region" description="Helical" evidence="7">
    <location>
        <begin position="303"/>
        <end position="321"/>
    </location>
</feature>
<dbReference type="PROSITE" id="PS50850">
    <property type="entry name" value="MFS"/>
    <property type="match status" value="1"/>
</dbReference>
<evidence type="ECO:0000256" key="1">
    <source>
        <dbReference type="ARBA" id="ARBA00004651"/>
    </source>
</evidence>
<dbReference type="Pfam" id="PF05977">
    <property type="entry name" value="MFS_3"/>
    <property type="match status" value="1"/>
</dbReference>
<evidence type="ECO:0000259" key="8">
    <source>
        <dbReference type="PROSITE" id="PS50850"/>
    </source>
</evidence>
<evidence type="ECO:0000256" key="3">
    <source>
        <dbReference type="ARBA" id="ARBA00022475"/>
    </source>
</evidence>
<feature type="domain" description="Major facilitator superfamily (MFS) profile" evidence="8">
    <location>
        <begin position="1"/>
        <end position="216"/>
    </location>
</feature>
<dbReference type="SUPFAM" id="SSF103473">
    <property type="entry name" value="MFS general substrate transporter"/>
    <property type="match status" value="1"/>
</dbReference>
<dbReference type="PANTHER" id="PTHR23513:SF9">
    <property type="entry name" value="ENTEROBACTIN EXPORTER ENTS"/>
    <property type="match status" value="1"/>
</dbReference>
<dbReference type="Proteomes" id="UP000431269">
    <property type="component" value="Chromosome"/>
</dbReference>
<evidence type="ECO:0000256" key="4">
    <source>
        <dbReference type="ARBA" id="ARBA00022692"/>
    </source>
</evidence>
<dbReference type="EMBL" id="CP047045">
    <property type="protein sequence ID" value="QGZ93879.1"/>
    <property type="molecule type" value="Genomic_DNA"/>
</dbReference>
<sequence>MALSAYPRGLPALRVPSLGIFRHRQFAQFWVARWCATLAIQIQATAMGWQVYDAAREHGQSVAEAAFVLGLVGLAQFLPLLVLSLFGGQAADRYNRRLILTACILAKAVILLGLTSVANMGPDIVIPAVFAAAVTAGIINAFLPPAASALLPMLLPRDELPQGIAWSSLAFQSALIVGPAIGGLLYGLGAPVPYATAFVLLVIGAALLFLLRPPAQEPVKDARTIGMIMEGLRYVWGNKIVLGAISLDLVVVLLAGAVALLPVFARDILHAGPSELGILRSAMGVGAASVALFLAMKPLRQRVGAWMFGSTVVFGLATIVFGLSQNLWLTAGALAIAGGVDMISVYVRSSLIQLATPDAMRGRVSAVSFVFISASNEFGDFEAGLMARIFGPVLAVTIGGVGAVAASLGWIKLFPDLAKADGFEPSTLPPQAQNAVNLAREVEKS</sequence>
<dbReference type="Gene3D" id="1.20.1250.20">
    <property type="entry name" value="MFS general substrate transporter like domains"/>
    <property type="match status" value="1"/>
</dbReference>
<evidence type="ECO:0000313" key="9">
    <source>
        <dbReference type="EMBL" id="QGZ93879.1"/>
    </source>
</evidence>
<evidence type="ECO:0000256" key="2">
    <source>
        <dbReference type="ARBA" id="ARBA00022448"/>
    </source>
</evidence>
<protein>
    <submittedName>
        <fullName evidence="9">Enterobactin exporter EntS</fullName>
    </submittedName>
</protein>
<feature type="transmembrane region" description="Helical" evidence="7">
    <location>
        <begin position="277"/>
        <end position="296"/>
    </location>
</feature>
<evidence type="ECO:0000256" key="5">
    <source>
        <dbReference type="ARBA" id="ARBA00022989"/>
    </source>
</evidence>
<organism evidence="9 10">
    <name type="scientific">Terricaulis silvestris</name>
    <dbReference type="NCBI Taxonomy" id="2686094"/>
    <lineage>
        <taxon>Bacteria</taxon>
        <taxon>Pseudomonadati</taxon>
        <taxon>Pseudomonadota</taxon>
        <taxon>Alphaproteobacteria</taxon>
        <taxon>Caulobacterales</taxon>
        <taxon>Caulobacteraceae</taxon>
        <taxon>Terricaulis</taxon>
    </lineage>
</organism>